<proteinExistence type="predicted"/>
<keyword evidence="1" id="KW-0812">Transmembrane</keyword>
<dbReference type="AlphaFoldDB" id="A0A1S7NLW2"/>
<dbReference type="InterPro" id="IPR025263">
    <property type="entry name" value="YhdP_central"/>
</dbReference>
<feature type="domain" description="YhdP central" evidence="2">
    <location>
        <begin position="368"/>
        <end position="882"/>
    </location>
</feature>
<feature type="transmembrane region" description="Helical" evidence="1">
    <location>
        <begin position="48"/>
        <end position="67"/>
    </location>
</feature>
<gene>
    <name evidence="3" type="ORF">AGR4C_Cc100096</name>
</gene>
<organism evidence="3 4">
    <name type="scientific">Agrobacterium tumefaciens str. Kerr 14</name>
    <dbReference type="NCBI Taxonomy" id="1183424"/>
    <lineage>
        <taxon>Bacteria</taxon>
        <taxon>Pseudomonadati</taxon>
        <taxon>Pseudomonadota</taxon>
        <taxon>Alphaproteobacteria</taxon>
        <taxon>Hyphomicrobiales</taxon>
        <taxon>Rhizobiaceae</taxon>
        <taxon>Rhizobium/Agrobacterium group</taxon>
        <taxon>Agrobacterium</taxon>
        <taxon>Agrobacterium tumefaciens complex</taxon>
    </lineage>
</organism>
<dbReference type="RefSeq" id="WP_080866246.1">
    <property type="nucleotide sequence ID" value="NZ_LT009730.1"/>
</dbReference>
<keyword evidence="1" id="KW-1133">Transmembrane helix</keyword>
<dbReference type="Proteomes" id="UP000191897">
    <property type="component" value="Unassembled WGS sequence"/>
</dbReference>
<accession>A0A1S7NLW2</accession>
<protein>
    <recommendedName>
        <fullName evidence="2">YhdP central domain-containing protein</fullName>
    </recommendedName>
</protein>
<dbReference type="GeneID" id="97364591"/>
<keyword evidence="1" id="KW-0472">Membrane</keyword>
<name>A0A1S7NLW2_AGRTU</name>
<reference evidence="3 4" key="1">
    <citation type="submission" date="2016-01" db="EMBL/GenBank/DDBJ databases">
        <authorList>
            <person name="Oliw E.H."/>
        </authorList>
    </citation>
    <scope>NUCLEOTIDE SEQUENCE [LARGE SCALE GENOMIC DNA]</scope>
    <source>
        <strain evidence="3 4">Kerr 14</strain>
    </source>
</reference>
<evidence type="ECO:0000256" key="1">
    <source>
        <dbReference type="SAM" id="Phobius"/>
    </source>
</evidence>
<dbReference type="EMBL" id="FBWC01000002">
    <property type="protein sequence ID" value="CUX08903.1"/>
    <property type="molecule type" value="Genomic_DNA"/>
</dbReference>
<dbReference type="Pfam" id="PF13116">
    <property type="entry name" value="YhdP"/>
    <property type="match status" value="1"/>
</dbReference>
<sequence length="1127" mass="119618">MAEVRGEKVKFGRRDIIALHDLPSAQAEDPIIVHCPAPRSMVRAFVKIFAALFVLAFLSIGGIILSVETGSIDATLSSQAQQALEKALGPHYSARIGSSAIRFSTGLRLALVAEDVDIVEKESGQHLSRARAIGMALDPLALLTGRVSVQSLEADGMELDTALLPKGNGFDLTSVKLDAVPQQLQDAFGQLDKLAQAFLSSGTEEIDISSVSVHLPPGELGKSRTIEVRELSLTPDQQGGYSLDGETLFNGEIASVSLKTSGAGGVINGFEARIDGFDIGPFLEKYDPDGNLHEGLNVKTGVNIVARRATQGQEPRLDVSLGMGNGTLRIGGEAQTFTAGTVNAHYDFAKSTLVIDNSRLELGRTIIPVAGEISDTEDGFGLSLRIDNGVASSEASGEAPVPFSLKADGHFTAATKQLDVPALYVTGPLGDMAGSLKIRFGQGSPEISFGGQIPKMEATAVKQLWPFWMAHKPRDWVVSNLYGGTVTNGSIAIFIPQGRMCGPGCPLVLGESEMQIRFDIDDTRLNTTGDIPPLRDVDAHFDLVGGKMAVDIKQGTTYFPSNRSLALENSRFLISAVYDKPLLGNLELNVSGSADAVAELATLKPINALKDTQFKPEDFTGDVKAHANLTVGLLSSHNPPPPVWTADLDLKNLSLTKPFAGHKVTAVDGFMTLDDRQLKLEGKGRVDDVPMDIVMTEPVRKKSDIAPTLSLKATLNETQVAKLAPELSTVLGGTTAIEIDGADPKRQDIRLDLTKASIILPGLGWSKGIGIPANATLTMEVADGRTTISDFSLDGDGFGAAGDIAFSKNGLISADLSRVQLSPSDNYAVSVAASKNGYIINASGKSADLRPFISKLRSPSSGSDGASRSQPTLSVKAQFDKVYGFNDEILGNVSADVSVRDGKVRSVDFRGVTGNGQAVVAQTTNRGATGTVTLTSSDAGSLARFANIYSRIRGGLLNLALTTSNGSDWSGSLDLRNFAVVNEAKLQDIVATPTGEDGRSLNNAVRRNIDVSSEKFQRGFARLVYVNGSVAVENGVVRGEQIGATFQGLLKDQSGRMDMTGTFMPAYGLNRLFGELPFIGIFLGNGRDRGLLGITFKLSGQTDQPKLTINPLSLIAPGVFRQIFEFQ</sequence>
<evidence type="ECO:0000313" key="3">
    <source>
        <dbReference type="EMBL" id="CUX08903.1"/>
    </source>
</evidence>
<evidence type="ECO:0000313" key="4">
    <source>
        <dbReference type="Proteomes" id="UP000191897"/>
    </source>
</evidence>
<evidence type="ECO:0000259" key="2">
    <source>
        <dbReference type="Pfam" id="PF13116"/>
    </source>
</evidence>